<evidence type="ECO:0000256" key="1">
    <source>
        <dbReference type="ARBA" id="ARBA00004651"/>
    </source>
</evidence>
<dbReference type="Proteomes" id="UP001172728">
    <property type="component" value="Unassembled WGS sequence"/>
</dbReference>
<proteinExistence type="inferred from homology"/>
<comment type="similarity">
    <text evidence="2">Belongs to the DedA family.</text>
</comment>
<dbReference type="PANTHER" id="PTHR42709:SF6">
    <property type="entry name" value="UNDECAPRENYL PHOSPHATE TRANSPORTER A"/>
    <property type="match status" value="1"/>
</dbReference>
<evidence type="ECO:0000259" key="9">
    <source>
        <dbReference type="Pfam" id="PF09335"/>
    </source>
</evidence>
<evidence type="ECO:0000256" key="6">
    <source>
        <dbReference type="ARBA" id="ARBA00023136"/>
    </source>
</evidence>
<evidence type="ECO:0000256" key="4">
    <source>
        <dbReference type="ARBA" id="ARBA00022692"/>
    </source>
</evidence>
<keyword evidence="11" id="KW-1185">Reference proteome</keyword>
<evidence type="ECO:0000313" key="11">
    <source>
        <dbReference type="Proteomes" id="UP001172728"/>
    </source>
</evidence>
<evidence type="ECO:0000256" key="8">
    <source>
        <dbReference type="SAM" id="Phobius"/>
    </source>
</evidence>
<evidence type="ECO:0000256" key="5">
    <source>
        <dbReference type="ARBA" id="ARBA00022989"/>
    </source>
</evidence>
<organism evidence="10 11">
    <name type="scientific">Demequina litoralis</name>
    <dbReference type="NCBI Taxonomy" id="3051660"/>
    <lineage>
        <taxon>Bacteria</taxon>
        <taxon>Bacillati</taxon>
        <taxon>Actinomycetota</taxon>
        <taxon>Actinomycetes</taxon>
        <taxon>Micrococcales</taxon>
        <taxon>Demequinaceae</taxon>
        <taxon>Demequina</taxon>
    </lineage>
</organism>
<feature type="region of interest" description="Disordered" evidence="7">
    <location>
        <begin position="229"/>
        <end position="251"/>
    </location>
</feature>
<evidence type="ECO:0000256" key="7">
    <source>
        <dbReference type="SAM" id="MobiDB-lite"/>
    </source>
</evidence>
<dbReference type="InterPro" id="IPR032816">
    <property type="entry name" value="VTT_dom"/>
</dbReference>
<gene>
    <name evidence="10" type="ORF">QQX09_04130</name>
</gene>
<name>A0ABT8G7Y7_9MICO</name>
<evidence type="ECO:0000256" key="3">
    <source>
        <dbReference type="ARBA" id="ARBA00022475"/>
    </source>
</evidence>
<comment type="subcellular location">
    <subcellularLocation>
        <location evidence="1">Cell membrane</location>
        <topology evidence="1">Multi-pass membrane protein</topology>
    </subcellularLocation>
</comment>
<evidence type="ECO:0000256" key="2">
    <source>
        <dbReference type="ARBA" id="ARBA00010792"/>
    </source>
</evidence>
<feature type="transmembrane region" description="Helical" evidence="8">
    <location>
        <begin position="149"/>
        <end position="173"/>
    </location>
</feature>
<dbReference type="Pfam" id="PF09335">
    <property type="entry name" value="VTT_dom"/>
    <property type="match status" value="1"/>
</dbReference>
<keyword evidence="6 8" id="KW-0472">Membrane</keyword>
<evidence type="ECO:0000313" key="10">
    <source>
        <dbReference type="EMBL" id="MDN4475044.1"/>
    </source>
</evidence>
<reference evidence="10" key="1">
    <citation type="submission" date="2023-06" db="EMBL/GenBank/DDBJ databases">
        <title>Sysu t00192.</title>
        <authorList>
            <person name="Gao L."/>
            <person name="Fang B.-Z."/>
            <person name="Li W.-J."/>
        </authorList>
    </citation>
    <scope>NUCLEOTIDE SEQUENCE</scope>
    <source>
        <strain evidence="10">SYSU T00192</strain>
    </source>
</reference>
<comment type="caution">
    <text evidence="10">The sequence shown here is derived from an EMBL/GenBank/DDBJ whole genome shotgun (WGS) entry which is preliminary data.</text>
</comment>
<accession>A0ABT8G7Y7</accession>
<sequence>MNELWHLLTDWIETVEVWVESLMESLWIYPAVWLLSLLDGVFPVLPSESVVIATATSWAQSGSPWIGIIWVAAATGAWCGDQLAYLIGSKLDVRKHPFFARAGMRKTLDWAESTLERRGTTFIIAARFIPMGRVAVNLTAGALRYPRQWFMVVDAVAVAIWATYGTALGIWAGSIFENILVSITVGVVGGVVIGIVIDKILARLGFAEPEMPNLSEEIEERLLTGELQVRPPRRGRRRADGSVDGSADDAA</sequence>
<dbReference type="PANTHER" id="PTHR42709">
    <property type="entry name" value="ALKALINE PHOSPHATASE LIKE PROTEIN"/>
    <property type="match status" value="1"/>
</dbReference>
<feature type="domain" description="VTT" evidence="9">
    <location>
        <begin position="45"/>
        <end position="164"/>
    </location>
</feature>
<protein>
    <submittedName>
        <fullName evidence="10">DedA family protein</fullName>
    </submittedName>
</protein>
<keyword evidence="4 8" id="KW-0812">Transmembrane</keyword>
<feature type="transmembrane region" description="Helical" evidence="8">
    <location>
        <begin position="65"/>
        <end position="87"/>
    </location>
</feature>
<dbReference type="RefSeq" id="WP_301131505.1">
    <property type="nucleotide sequence ID" value="NZ_JAUHPW010000002.1"/>
</dbReference>
<feature type="transmembrane region" description="Helical" evidence="8">
    <location>
        <begin position="179"/>
        <end position="197"/>
    </location>
</feature>
<keyword evidence="5 8" id="KW-1133">Transmembrane helix</keyword>
<keyword evidence="3" id="KW-1003">Cell membrane</keyword>
<dbReference type="EMBL" id="JAUHPW010000002">
    <property type="protein sequence ID" value="MDN4475044.1"/>
    <property type="molecule type" value="Genomic_DNA"/>
</dbReference>
<dbReference type="InterPro" id="IPR051311">
    <property type="entry name" value="DedA_domain"/>
</dbReference>